<dbReference type="InterPro" id="IPR051156">
    <property type="entry name" value="Mito/Outer_Membr_Metalloprot"/>
</dbReference>
<feature type="domain" description="Peptidase M48" evidence="9">
    <location>
        <begin position="163"/>
        <end position="351"/>
    </location>
</feature>
<evidence type="ECO:0000256" key="8">
    <source>
        <dbReference type="SAM" id="Phobius"/>
    </source>
</evidence>
<dbReference type="AlphaFoldDB" id="A0A4Y9T9H2"/>
<feature type="transmembrane region" description="Helical" evidence="8">
    <location>
        <begin position="96"/>
        <end position="118"/>
    </location>
</feature>
<dbReference type="Gene3D" id="3.30.2010.10">
    <property type="entry name" value="Metalloproteases ('zincins'), catalytic domain"/>
    <property type="match status" value="1"/>
</dbReference>
<evidence type="ECO:0000256" key="4">
    <source>
        <dbReference type="ARBA" id="ARBA00022833"/>
    </source>
</evidence>
<evidence type="ECO:0000313" key="12">
    <source>
        <dbReference type="Proteomes" id="UP000297258"/>
    </source>
</evidence>
<dbReference type="Pfam" id="PF01435">
    <property type="entry name" value="Peptidase_M48"/>
    <property type="match status" value="1"/>
</dbReference>
<name>A0A4Y9T9H2_9BURK</name>
<keyword evidence="8" id="KW-0812">Transmembrane</keyword>
<dbReference type="GO" id="GO:0016020">
    <property type="term" value="C:membrane"/>
    <property type="evidence" value="ECO:0007669"/>
    <property type="project" value="TreeGrafter"/>
</dbReference>
<dbReference type="GO" id="GO:0051603">
    <property type="term" value="P:proteolysis involved in protein catabolic process"/>
    <property type="evidence" value="ECO:0007669"/>
    <property type="project" value="TreeGrafter"/>
</dbReference>
<feature type="compositionally biased region" description="Polar residues" evidence="7">
    <location>
        <begin position="365"/>
        <end position="374"/>
    </location>
</feature>
<evidence type="ECO:0000313" key="11">
    <source>
        <dbReference type="EMBL" id="TFW36165.1"/>
    </source>
</evidence>
<sequence length="374" mass="40005">MVGATMTSAIYFDGHSARMYQVLLQVVADRVELHGTDLQKTYPRADTRLAEPFAAAPAVLYFNDGGRCEVAGPGREELAAVLGYRKSWVVRWQERWLAALAALVLLVALIVATVFWGVPAAAEKIAAALPASADAALGKSALEGLEAKRILNATRLSDQRVEQVQALMNRIVPAHPRVPVRLLVRASDALGANALALPDGTIVVTDQMILDILDKNDDFDDSGAAALTGVLAHEIGHIERRHAARVLARTSLTAALSATLFGDFSAVAAGVPAVLMNMQYSREMELEADDYALALLRQHAIAPGPLADLLEYLGNMPGVREQRNMPRWLSKSMAYTSSHPSSEERAARLRAGAPISAQPAADPSGSPTAHSSRP</sequence>
<keyword evidence="4 6" id="KW-0862">Zinc</keyword>
<evidence type="ECO:0000259" key="9">
    <source>
        <dbReference type="Pfam" id="PF01435"/>
    </source>
</evidence>
<dbReference type="GO" id="GO:0046872">
    <property type="term" value="F:metal ion binding"/>
    <property type="evidence" value="ECO:0007669"/>
    <property type="project" value="UniProtKB-KW"/>
</dbReference>
<protein>
    <submittedName>
        <fullName evidence="11">M48 family metallopeptidase</fullName>
    </submittedName>
</protein>
<reference evidence="11 12" key="1">
    <citation type="submission" date="2019-03" db="EMBL/GenBank/DDBJ databases">
        <title>Draft genome of Massilia hortus sp. nov., a novel bacterial species of the Oxalobacteraceae family.</title>
        <authorList>
            <person name="Peta V."/>
            <person name="Raths R."/>
            <person name="Bucking H."/>
        </authorList>
    </citation>
    <scope>NUCLEOTIDE SEQUENCE [LARGE SCALE GENOMIC DNA]</scope>
    <source>
        <strain evidence="11 12">ONC3</strain>
    </source>
</reference>
<comment type="similarity">
    <text evidence="6">Belongs to the peptidase M48 family.</text>
</comment>
<keyword evidence="8" id="KW-1133">Transmembrane helix</keyword>
<feature type="region of interest" description="Disordered" evidence="7">
    <location>
        <begin position="335"/>
        <end position="374"/>
    </location>
</feature>
<evidence type="ECO:0000259" key="10">
    <source>
        <dbReference type="Pfam" id="PF23368"/>
    </source>
</evidence>
<evidence type="ECO:0000256" key="5">
    <source>
        <dbReference type="ARBA" id="ARBA00023049"/>
    </source>
</evidence>
<dbReference type="Proteomes" id="UP000297258">
    <property type="component" value="Unassembled WGS sequence"/>
</dbReference>
<dbReference type="InterPro" id="IPR055518">
    <property type="entry name" value="DUF7092"/>
</dbReference>
<dbReference type="GO" id="GO:0004222">
    <property type="term" value="F:metalloendopeptidase activity"/>
    <property type="evidence" value="ECO:0007669"/>
    <property type="project" value="InterPro"/>
</dbReference>
<dbReference type="PANTHER" id="PTHR22726">
    <property type="entry name" value="METALLOENDOPEPTIDASE OMA1"/>
    <property type="match status" value="1"/>
</dbReference>
<keyword evidence="5 6" id="KW-0482">Metalloprotease</keyword>
<feature type="domain" description="DUF7092" evidence="10">
    <location>
        <begin position="6"/>
        <end position="73"/>
    </location>
</feature>
<evidence type="ECO:0000256" key="6">
    <source>
        <dbReference type="RuleBase" id="RU003983"/>
    </source>
</evidence>
<keyword evidence="2" id="KW-0479">Metal-binding</keyword>
<evidence type="ECO:0000256" key="7">
    <source>
        <dbReference type="SAM" id="MobiDB-lite"/>
    </source>
</evidence>
<dbReference type="Pfam" id="PF23368">
    <property type="entry name" value="DUF7092"/>
    <property type="match status" value="1"/>
</dbReference>
<gene>
    <name evidence="11" type="ORF">E4O92_00220</name>
</gene>
<dbReference type="OrthoDB" id="9810445at2"/>
<dbReference type="CDD" id="cd07332">
    <property type="entry name" value="M48C_Oma1_like"/>
    <property type="match status" value="1"/>
</dbReference>
<comment type="caution">
    <text evidence="11">The sequence shown here is derived from an EMBL/GenBank/DDBJ whole genome shotgun (WGS) entry which is preliminary data.</text>
</comment>
<keyword evidence="12" id="KW-1185">Reference proteome</keyword>
<keyword evidence="3 6" id="KW-0378">Hydrolase</keyword>
<keyword evidence="1 6" id="KW-0645">Protease</keyword>
<proteinExistence type="inferred from homology"/>
<dbReference type="PANTHER" id="PTHR22726:SF1">
    <property type="entry name" value="METALLOENDOPEPTIDASE OMA1, MITOCHONDRIAL"/>
    <property type="match status" value="1"/>
</dbReference>
<accession>A0A4Y9T9H2</accession>
<dbReference type="EMBL" id="SPUM01000002">
    <property type="protein sequence ID" value="TFW36165.1"/>
    <property type="molecule type" value="Genomic_DNA"/>
</dbReference>
<keyword evidence="8" id="KW-0472">Membrane</keyword>
<evidence type="ECO:0000256" key="1">
    <source>
        <dbReference type="ARBA" id="ARBA00022670"/>
    </source>
</evidence>
<comment type="cofactor">
    <cofactor evidence="6">
        <name>Zn(2+)</name>
        <dbReference type="ChEBI" id="CHEBI:29105"/>
    </cofactor>
    <text evidence="6">Binds 1 zinc ion per subunit.</text>
</comment>
<evidence type="ECO:0000256" key="2">
    <source>
        <dbReference type="ARBA" id="ARBA00022723"/>
    </source>
</evidence>
<dbReference type="InterPro" id="IPR001915">
    <property type="entry name" value="Peptidase_M48"/>
</dbReference>
<organism evidence="11 12">
    <name type="scientific">Massilia horti</name>
    <dbReference type="NCBI Taxonomy" id="2562153"/>
    <lineage>
        <taxon>Bacteria</taxon>
        <taxon>Pseudomonadati</taxon>
        <taxon>Pseudomonadota</taxon>
        <taxon>Betaproteobacteria</taxon>
        <taxon>Burkholderiales</taxon>
        <taxon>Oxalobacteraceae</taxon>
        <taxon>Telluria group</taxon>
        <taxon>Massilia</taxon>
    </lineage>
</organism>
<evidence type="ECO:0000256" key="3">
    <source>
        <dbReference type="ARBA" id="ARBA00022801"/>
    </source>
</evidence>